<comment type="caution">
    <text evidence="2">The sequence shown here is derived from an EMBL/GenBank/DDBJ whole genome shotgun (WGS) entry which is preliminary data.</text>
</comment>
<reference evidence="2 3" key="1">
    <citation type="submission" date="2019-06" db="EMBL/GenBank/DDBJ databases">
        <title>Amycolatopsis alkalitolerans sp. nov., isolated from Gastrodia elata Blume.</title>
        <authorList>
            <person name="Narsing Rao M.P."/>
            <person name="Li W.J."/>
        </authorList>
    </citation>
    <scope>NUCLEOTIDE SEQUENCE [LARGE SCALE GENOMIC DNA]</scope>
    <source>
        <strain evidence="2 3">SYSUP0005</strain>
    </source>
</reference>
<gene>
    <name evidence="2" type="ORF">FG385_23835</name>
</gene>
<evidence type="ECO:0000313" key="3">
    <source>
        <dbReference type="Proteomes" id="UP000305546"/>
    </source>
</evidence>
<dbReference type="OrthoDB" id="5187095at2"/>
<evidence type="ECO:0000313" key="2">
    <source>
        <dbReference type="EMBL" id="TNC22924.1"/>
    </source>
</evidence>
<proteinExistence type="predicted"/>
<name>A0A5C4LXQ6_9PSEU</name>
<protein>
    <submittedName>
        <fullName evidence="2">Uncharacterized protein</fullName>
    </submittedName>
</protein>
<dbReference type="RefSeq" id="WP_139099000.1">
    <property type="nucleotide sequence ID" value="NZ_VDFW01000023.1"/>
</dbReference>
<dbReference type="EMBL" id="VDFW01000023">
    <property type="protein sequence ID" value="TNC22924.1"/>
    <property type="molecule type" value="Genomic_DNA"/>
</dbReference>
<sequence>MTSRRTEHQMTELARELRQPPRANPMLAVYRWRYEIAVLALVPWGLIELDRELGLVWSLVALVITSGALYYWPAAQRFIWARLRAVVVQHRLRTAFTAARVCSVDGRRPAILWTKPRGKDVHVLLFCPAGVDVDRIDDQRRLLASACFAADAEVRPHPKYAHLAILTIRSS</sequence>
<organism evidence="2 3">
    <name type="scientific">Amycolatopsis alkalitolerans</name>
    <dbReference type="NCBI Taxonomy" id="2547244"/>
    <lineage>
        <taxon>Bacteria</taxon>
        <taxon>Bacillati</taxon>
        <taxon>Actinomycetota</taxon>
        <taxon>Actinomycetes</taxon>
        <taxon>Pseudonocardiales</taxon>
        <taxon>Pseudonocardiaceae</taxon>
        <taxon>Amycolatopsis</taxon>
    </lineage>
</organism>
<dbReference type="Proteomes" id="UP000305546">
    <property type="component" value="Unassembled WGS sequence"/>
</dbReference>
<keyword evidence="1" id="KW-0812">Transmembrane</keyword>
<keyword evidence="1" id="KW-0472">Membrane</keyword>
<keyword evidence="3" id="KW-1185">Reference proteome</keyword>
<accession>A0A5C4LXQ6</accession>
<evidence type="ECO:0000256" key="1">
    <source>
        <dbReference type="SAM" id="Phobius"/>
    </source>
</evidence>
<dbReference type="AlphaFoldDB" id="A0A5C4LXQ6"/>
<feature type="transmembrane region" description="Helical" evidence="1">
    <location>
        <begin position="53"/>
        <end position="72"/>
    </location>
</feature>
<keyword evidence="1" id="KW-1133">Transmembrane helix</keyword>